<name>A0A1M6BSI5_9ACTN</name>
<feature type="chain" id="PRO_5038660978" description="Beta-lactamase" evidence="7">
    <location>
        <begin position="27"/>
        <end position="307"/>
    </location>
</feature>
<evidence type="ECO:0000259" key="8">
    <source>
        <dbReference type="Pfam" id="PF13354"/>
    </source>
</evidence>
<dbReference type="Gene3D" id="3.40.710.10">
    <property type="entry name" value="DD-peptidase/beta-lactamase superfamily"/>
    <property type="match status" value="1"/>
</dbReference>
<evidence type="ECO:0000256" key="2">
    <source>
        <dbReference type="ARBA" id="ARBA00012865"/>
    </source>
</evidence>
<proteinExistence type="inferred from homology"/>
<dbReference type="Proteomes" id="UP000184452">
    <property type="component" value="Unassembled WGS sequence"/>
</dbReference>
<feature type="region of interest" description="Disordered" evidence="6">
    <location>
        <begin position="181"/>
        <end position="200"/>
    </location>
</feature>
<dbReference type="AlphaFoldDB" id="A0A1M6BSI5"/>
<dbReference type="EMBL" id="FQZK01000001">
    <property type="protein sequence ID" value="SHI51702.1"/>
    <property type="molecule type" value="Genomic_DNA"/>
</dbReference>
<evidence type="ECO:0000256" key="5">
    <source>
        <dbReference type="RuleBase" id="RU361140"/>
    </source>
</evidence>
<dbReference type="RefSeq" id="WP_084736773.1">
    <property type="nucleotide sequence ID" value="NZ_FQZK01000001.1"/>
</dbReference>
<dbReference type="GO" id="GO:0046677">
    <property type="term" value="P:response to antibiotic"/>
    <property type="evidence" value="ECO:0007669"/>
    <property type="project" value="UniProtKB-UniRule"/>
</dbReference>
<keyword evidence="3 5" id="KW-0378">Hydrolase</keyword>
<evidence type="ECO:0000313" key="10">
    <source>
        <dbReference type="Proteomes" id="UP000184452"/>
    </source>
</evidence>
<dbReference type="OrthoDB" id="9784149at2"/>
<keyword evidence="10" id="KW-1185">Reference proteome</keyword>
<dbReference type="InterPro" id="IPR012338">
    <property type="entry name" value="Beta-lactam/transpept-like"/>
</dbReference>
<dbReference type="PANTHER" id="PTHR35333:SF3">
    <property type="entry name" value="BETA-LACTAMASE-TYPE TRANSPEPTIDASE FOLD CONTAINING PROTEIN"/>
    <property type="match status" value="1"/>
</dbReference>
<accession>A0A1M6BSI5</accession>
<evidence type="ECO:0000256" key="4">
    <source>
        <dbReference type="ARBA" id="ARBA00023251"/>
    </source>
</evidence>
<dbReference type="InterPro" id="IPR000871">
    <property type="entry name" value="Beta-lactam_class-A"/>
</dbReference>
<protein>
    <recommendedName>
        <fullName evidence="2 5">Beta-lactamase</fullName>
        <ecNumber evidence="2 5">3.5.2.6</ecNumber>
    </recommendedName>
</protein>
<reference evidence="9 10" key="1">
    <citation type="submission" date="2016-11" db="EMBL/GenBank/DDBJ databases">
        <authorList>
            <person name="Jaros S."/>
            <person name="Januszkiewicz K."/>
            <person name="Wedrychowicz H."/>
        </authorList>
    </citation>
    <scope>NUCLEOTIDE SEQUENCE [LARGE SCALE GENOMIC DNA]</scope>
    <source>
        <strain evidence="9 10">CGMCC 4.5723</strain>
    </source>
</reference>
<dbReference type="PANTHER" id="PTHR35333">
    <property type="entry name" value="BETA-LACTAMASE"/>
    <property type="match status" value="1"/>
</dbReference>
<evidence type="ECO:0000256" key="7">
    <source>
        <dbReference type="SAM" id="SignalP"/>
    </source>
</evidence>
<gene>
    <name evidence="9" type="ORF">SAMN05421803_101458</name>
</gene>
<keyword evidence="4 5" id="KW-0046">Antibiotic resistance</keyword>
<organism evidence="9 10">
    <name type="scientific">Nocardiopsis flavescens</name>
    <dbReference type="NCBI Taxonomy" id="758803"/>
    <lineage>
        <taxon>Bacteria</taxon>
        <taxon>Bacillati</taxon>
        <taxon>Actinomycetota</taxon>
        <taxon>Actinomycetes</taxon>
        <taxon>Streptosporangiales</taxon>
        <taxon>Nocardiopsidaceae</taxon>
        <taxon>Nocardiopsis</taxon>
    </lineage>
</organism>
<feature type="signal peptide" evidence="7">
    <location>
        <begin position="1"/>
        <end position="26"/>
    </location>
</feature>
<evidence type="ECO:0000256" key="6">
    <source>
        <dbReference type="SAM" id="MobiDB-lite"/>
    </source>
</evidence>
<comment type="similarity">
    <text evidence="1 5">Belongs to the class-A beta-lactamase family.</text>
</comment>
<feature type="compositionally biased region" description="Basic and acidic residues" evidence="6">
    <location>
        <begin position="181"/>
        <end position="198"/>
    </location>
</feature>
<keyword evidence="7" id="KW-0732">Signal</keyword>
<feature type="region of interest" description="Disordered" evidence="6">
    <location>
        <begin position="27"/>
        <end position="47"/>
    </location>
</feature>
<sequence length="307" mass="32569">MTARSARHLAPAALLVLLPLAGCGGADRDTAQEPAPSASPPAPASPVDVSAELAALEEEFDAHLGVYAVDTGTGAEIAHNADDRFAYASTHKALSAGAILERNTLEEMEEVVTFTEDDLVGWTPVTEQHVDTGMTLLEVIDAAVRHSDNTAANLALEELGGPQGFEDALRGIGDEVIEAERWEPDLSEHTPGEERDTSTPRAMAASLEAYTLGDVLPEEKQDVLIDLLLRNTTGDATIRAGVPEGWTVGDKTGSANYGTRNNIALLWPAEGEEPIVLAIMSSRDEEDAERRDELIAETAGVVADALR</sequence>
<evidence type="ECO:0000313" key="9">
    <source>
        <dbReference type="EMBL" id="SHI51702.1"/>
    </source>
</evidence>
<dbReference type="GO" id="GO:0008800">
    <property type="term" value="F:beta-lactamase activity"/>
    <property type="evidence" value="ECO:0007669"/>
    <property type="project" value="UniProtKB-UniRule"/>
</dbReference>
<evidence type="ECO:0000256" key="1">
    <source>
        <dbReference type="ARBA" id="ARBA00009009"/>
    </source>
</evidence>
<dbReference type="PRINTS" id="PR00118">
    <property type="entry name" value="BLACTAMASEA"/>
</dbReference>
<dbReference type="GO" id="GO:0030655">
    <property type="term" value="P:beta-lactam antibiotic catabolic process"/>
    <property type="evidence" value="ECO:0007669"/>
    <property type="project" value="InterPro"/>
</dbReference>
<dbReference type="SUPFAM" id="SSF56601">
    <property type="entry name" value="beta-lactamase/transpeptidase-like"/>
    <property type="match status" value="1"/>
</dbReference>
<dbReference type="NCBIfam" id="NF033103">
    <property type="entry name" value="bla_class_A"/>
    <property type="match status" value="1"/>
</dbReference>
<dbReference type="InterPro" id="IPR045155">
    <property type="entry name" value="Beta-lactam_cat"/>
</dbReference>
<dbReference type="PROSITE" id="PS00146">
    <property type="entry name" value="BETA_LACTAMASE_A"/>
    <property type="match status" value="1"/>
</dbReference>
<evidence type="ECO:0000256" key="3">
    <source>
        <dbReference type="ARBA" id="ARBA00022801"/>
    </source>
</evidence>
<dbReference type="InterPro" id="IPR023650">
    <property type="entry name" value="Beta-lactam_class-A_AS"/>
</dbReference>
<dbReference type="EC" id="3.5.2.6" evidence="2 5"/>
<dbReference type="Pfam" id="PF13354">
    <property type="entry name" value="Beta-lactamase2"/>
    <property type="match status" value="1"/>
</dbReference>
<dbReference type="STRING" id="758803.SAMN05421803_101458"/>
<comment type="catalytic activity">
    <reaction evidence="5">
        <text>a beta-lactam + H2O = a substituted beta-amino acid</text>
        <dbReference type="Rhea" id="RHEA:20401"/>
        <dbReference type="ChEBI" id="CHEBI:15377"/>
        <dbReference type="ChEBI" id="CHEBI:35627"/>
        <dbReference type="ChEBI" id="CHEBI:140347"/>
        <dbReference type="EC" id="3.5.2.6"/>
    </reaction>
</comment>
<feature type="domain" description="Beta-lactamase class A catalytic" evidence="8">
    <location>
        <begin position="65"/>
        <end position="280"/>
    </location>
</feature>